<reference evidence="2 3" key="1">
    <citation type="journal article" date="2014" name="BMC Genomics">
        <title>Genome sequencing of four Aureobasidium pullulans varieties: biotechnological potential, stress tolerance, and description of new species.</title>
        <authorList>
            <person name="Gostin Ar C."/>
            <person name="Ohm R.A."/>
            <person name="Kogej T."/>
            <person name="Sonjak S."/>
            <person name="Turk M."/>
            <person name="Zajc J."/>
            <person name="Zalar P."/>
            <person name="Grube M."/>
            <person name="Sun H."/>
            <person name="Han J."/>
            <person name="Sharma A."/>
            <person name="Chiniquy J."/>
            <person name="Ngan C.Y."/>
            <person name="Lipzen A."/>
            <person name="Barry K."/>
            <person name="Grigoriev I.V."/>
            <person name="Gunde-Cimerman N."/>
        </authorList>
    </citation>
    <scope>NUCLEOTIDE SEQUENCE [LARGE SCALE GENOMIC DNA]</scope>
    <source>
        <strain evidence="2 3">EXF-150</strain>
    </source>
</reference>
<dbReference type="EMBL" id="KL584993">
    <property type="protein sequence ID" value="KEQ81122.1"/>
    <property type="molecule type" value="Genomic_DNA"/>
</dbReference>
<evidence type="ECO:0000313" key="3">
    <source>
        <dbReference type="Proteomes" id="UP000030706"/>
    </source>
</evidence>
<dbReference type="GeneID" id="40752747"/>
<proteinExistence type="predicted"/>
<dbReference type="AlphaFoldDB" id="A0A074XGF8"/>
<accession>A0A074XGF8</accession>
<name>A0A074XGF8_AURPU</name>
<dbReference type="HOGENOM" id="CLU_2454339_0_0_1"/>
<dbReference type="Proteomes" id="UP000030706">
    <property type="component" value="Unassembled WGS sequence"/>
</dbReference>
<gene>
    <name evidence="2" type="ORF">M438DRAFT_97004</name>
</gene>
<keyword evidence="3" id="KW-1185">Reference proteome</keyword>
<feature type="region of interest" description="Disordered" evidence="1">
    <location>
        <begin position="1"/>
        <end position="40"/>
    </location>
</feature>
<evidence type="ECO:0000256" key="1">
    <source>
        <dbReference type="SAM" id="MobiDB-lite"/>
    </source>
</evidence>
<sequence>MKKNPIGLPPLGTSALAHPTRQKSVSPPHADKASSPSLSFPSHRLHRLVSGQPLSHLTVALIKTRSLTFFLHRQALFQFTHSPVLDALH</sequence>
<evidence type="ECO:0000313" key="2">
    <source>
        <dbReference type="EMBL" id="KEQ81122.1"/>
    </source>
</evidence>
<protein>
    <submittedName>
        <fullName evidence="2">Uncharacterized protein</fullName>
    </submittedName>
</protein>
<organism evidence="2 3">
    <name type="scientific">Aureobasidium pullulans EXF-150</name>
    <dbReference type="NCBI Taxonomy" id="1043002"/>
    <lineage>
        <taxon>Eukaryota</taxon>
        <taxon>Fungi</taxon>
        <taxon>Dikarya</taxon>
        <taxon>Ascomycota</taxon>
        <taxon>Pezizomycotina</taxon>
        <taxon>Dothideomycetes</taxon>
        <taxon>Dothideomycetidae</taxon>
        <taxon>Dothideales</taxon>
        <taxon>Saccotheciaceae</taxon>
        <taxon>Aureobasidium</taxon>
    </lineage>
</organism>
<dbReference type="RefSeq" id="XP_029757309.1">
    <property type="nucleotide sequence ID" value="XM_029910441.1"/>
</dbReference>